<evidence type="ECO:0000313" key="3">
    <source>
        <dbReference type="Proteomes" id="UP000055611"/>
    </source>
</evidence>
<sequence length="87" mass="9607">MPAIDPIRTRDPLESALDRIQELKARTTEKLDEAMSVVSRNLGREEAVEAENGVRDLGLALSGQDAAVHRLDHSRVLDLISDPFEDA</sequence>
<evidence type="ECO:0000313" key="4">
    <source>
        <dbReference type="Proteomes" id="UP000295506"/>
    </source>
</evidence>
<organism evidence="2 4">
    <name type="scientific">Pseudodesulfovibrio indicus</name>
    <dbReference type="NCBI Taxonomy" id="1716143"/>
    <lineage>
        <taxon>Bacteria</taxon>
        <taxon>Pseudomonadati</taxon>
        <taxon>Thermodesulfobacteriota</taxon>
        <taxon>Desulfovibrionia</taxon>
        <taxon>Desulfovibrionales</taxon>
        <taxon>Desulfovibrionaceae</taxon>
    </lineage>
</organism>
<reference evidence="1 3" key="1">
    <citation type="journal article" date="2016" name="Front. Microbiol.">
        <title>Genome Sequence of the Piezophilic, Mesophilic Sulfate-Reducing Bacterium Desulfovibrio indicus J2T.</title>
        <authorList>
            <person name="Cao J."/>
            <person name="Maignien L."/>
            <person name="Shao Z."/>
            <person name="Alain K."/>
            <person name="Jebbar M."/>
        </authorList>
    </citation>
    <scope>NUCLEOTIDE SEQUENCE [LARGE SCALE GENOMIC DNA]</scope>
    <source>
        <strain evidence="1 3">J2</strain>
    </source>
</reference>
<gene>
    <name evidence="1" type="ORF">AWY79_02950</name>
    <name evidence="2" type="ORF">EDC59_10747</name>
</gene>
<dbReference type="OrthoDB" id="5465376at2"/>
<evidence type="ECO:0000313" key="2">
    <source>
        <dbReference type="EMBL" id="TDT87852.1"/>
    </source>
</evidence>
<name>A0A126QK45_9BACT</name>
<dbReference type="EMBL" id="SOBK01000007">
    <property type="protein sequence ID" value="TDT87852.1"/>
    <property type="molecule type" value="Genomic_DNA"/>
</dbReference>
<dbReference type="RefSeq" id="WP_066800046.1">
    <property type="nucleotide sequence ID" value="NZ_CP014206.1"/>
</dbReference>
<evidence type="ECO:0000313" key="1">
    <source>
        <dbReference type="EMBL" id="AMK10146.1"/>
    </source>
</evidence>
<proteinExistence type="predicted"/>
<accession>A0A126QK45</accession>
<keyword evidence="3" id="KW-1185">Reference proteome</keyword>
<reference evidence="2 4" key="2">
    <citation type="submission" date="2019-03" db="EMBL/GenBank/DDBJ databases">
        <title>Genomic Encyclopedia of Type Strains, Phase IV (KMG-IV): sequencing the most valuable type-strain genomes for metagenomic binning, comparative biology and taxonomic classification.</title>
        <authorList>
            <person name="Goeker M."/>
        </authorList>
    </citation>
    <scope>NUCLEOTIDE SEQUENCE [LARGE SCALE GENOMIC DNA]</scope>
    <source>
        <strain evidence="2 4">DSM 101483</strain>
    </source>
</reference>
<dbReference type="Proteomes" id="UP000055611">
    <property type="component" value="Chromosome"/>
</dbReference>
<dbReference type="EMBL" id="CP014206">
    <property type="protein sequence ID" value="AMK10146.1"/>
    <property type="molecule type" value="Genomic_DNA"/>
</dbReference>
<dbReference type="AlphaFoldDB" id="A0A126QK45"/>
<dbReference type="Proteomes" id="UP000295506">
    <property type="component" value="Unassembled WGS sequence"/>
</dbReference>
<dbReference type="KEGG" id="dej:AWY79_02950"/>
<protein>
    <submittedName>
        <fullName evidence="2">Uncharacterized protein</fullName>
    </submittedName>
</protein>